<protein>
    <submittedName>
        <fullName evidence="1">Uncharacterized protein</fullName>
    </submittedName>
</protein>
<accession>A0A318XJ20</accession>
<keyword evidence="2" id="KW-1185">Reference proteome</keyword>
<dbReference type="Proteomes" id="UP000248132">
    <property type="component" value="Unassembled WGS sequence"/>
</dbReference>
<dbReference type="AlphaFoldDB" id="A0A318XJ20"/>
<name>A0A318XJ20_9FIRM</name>
<dbReference type="EMBL" id="QKMR01000020">
    <property type="protein sequence ID" value="PYG86526.1"/>
    <property type="molecule type" value="Genomic_DNA"/>
</dbReference>
<reference evidence="1 2" key="1">
    <citation type="submission" date="2018-06" db="EMBL/GenBank/DDBJ databases">
        <title>Genomic Encyclopedia of Type Strains, Phase I: the one thousand microbial genomes (KMG-I) project.</title>
        <authorList>
            <person name="Kyrpides N."/>
        </authorList>
    </citation>
    <scope>NUCLEOTIDE SEQUENCE [LARGE SCALE GENOMIC DNA]</scope>
    <source>
        <strain evidence="1 2">DSM 19573</strain>
    </source>
</reference>
<organism evidence="1 2">
    <name type="scientific">Ruminiclostridium sufflavum DSM 19573</name>
    <dbReference type="NCBI Taxonomy" id="1121337"/>
    <lineage>
        <taxon>Bacteria</taxon>
        <taxon>Bacillati</taxon>
        <taxon>Bacillota</taxon>
        <taxon>Clostridia</taxon>
        <taxon>Eubacteriales</taxon>
        <taxon>Oscillospiraceae</taxon>
        <taxon>Ruminiclostridium</taxon>
    </lineage>
</organism>
<evidence type="ECO:0000313" key="1">
    <source>
        <dbReference type="EMBL" id="PYG86526.1"/>
    </source>
</evidence>
<gene>
    <name evidence="1" type="ORF">LY28_02954</name>
</gene>
<comment type="caution">
    <text evidence="1">The sequence shown here is derived from an EMBL/GenBank/DDBJ whole genome shotgun (WGS) entry which is preliminary data.</text>
</comment>
<feature type="non-terminal residue" evidence="1">
    <location>
        <position position="729"/>
    </location>
</feature>
<sequence length="729" mass="73832">MEKVLSSLSISVKRLLRLLLIIIIIWIIMPSVSTLAATTINTSAISGVTAPVAGAAPVTSIAETAEYTAAISWSPSKAPFAANTVYTATITITPKSGYTLTGVPANFFTVAGATTTTNTANSGVVTAIFPATATTINIKTIKGVTVPVTGAAPDTTVDETEQYTAAISWSPADAAFKGSTVYTATIAITPKAGYTLTGVASNYFKLDGVSETEIQVELTNAVNSGVVTAIFTETEPVVINISTIKGVTAPVAGATPVTTITPTDQYTGMVSWSPSTGSKFSAGVVYTANVILTAKHGYTLMGVAKDFFTVEGAESTNTNTSGDIYAVFHATESLPIDISSISGVTVPVAGAIPDTTVDSTAQYSAVISWSPADTKFKGGTVYTATITITPKTGYTLSGVSENFFKVSGASTTNSANSGVVTATFPATGIIPIDISAITGVTAPVIGAAPDTTVDETAQYTAAISWSPADITYKGSTVYTATITITPKAGYTLTGVASNFFKVSGASTANAANSGVVTATFPSTVSIPINISEINGVTVPVTGQTPVTAITETTQYTGAISWSPADTTFKVNTVYTAGITITPKTGYTLIGVPANFFTVAGATTVTNSANSNYVSAKFPATGIVISTKAITGVTIPVTGATPTAAIADTAEYTAAISWSPVASVFAGEQVYTATITLTPKTGYTLTGVPANFFTVAGAAATNSAGSGVVTAVFPETQPAVISTAAITGVT</sequence>
<proteinExistence type="predicted"/>
<evidence type="ECO:0000313" key="2">
    <source>
        <dbReference type="Proteomes" id="UP000248132"/>
    </source>
</evidence>